<evidence type="ECO:0000256" key="2">
    <source>
        <dbReference type="ARBA" id="ARBA00006434"/>
    </source>
</evidence>
<evidence type="ECO:0000256" key="12">
    <source>
        <dbReference type="ARBA" id="ARBA00033708"/>
    </source>
</evidence>
<keyword evidence="3" id="KW-0813">Transport</keyword>
<dbReference type="GO" id="GO:0015293">
    <property type="term" value="F:symporter activity"/>
    <property type="evidence" value="ECO:0007669"/>
    <property type="project" value="UniProtKB-KW"/>
</dbReference>
<feature type="transmembrane region" description="Helical" evidence="14">
    <location>
        <begin position="414"/>
        <end position="438"/>
    </location>
</feature>
<dbReference type="RefSeq" id="WP_284352154.1">
    <property type="nucleotide sequence ID" value="NZ_BRXS01000006.1"/>
</dbReference>
<feature type="transmembrane region" description="Helical" evidence="14">
    <location>
        <begin position="149"/>
        <end position="173"/>
    </location>
</feature>
<evidence type="ECO:0000256" key="1">
    <source>
        <dbReference type="ARBA" id="ARBA00004651"/>
    </source>
</evidence>
<comment type="caution">
    <text evidence="15">The sequence shown here is derived from an EMBL/GenBank/DDBJ whole genome shotgun (WGS) entry which is preliminary data.</text>
</comment>
<feature type="transmembrane region" description="Helical" evidence="14">
    <location>
        <begin position="293"/>
        <end position="316"/>
    </location>
</feature>
<accession>A0AA37QDG5</accession>
<evidence type="ECO:0000313" key="15">
    <source>
        <dbReference type="EMBL" id="GLC27721.1"/>
    </source>
</evidence>
<dbReference type="Pfam" id="PF00474">
    <property type="entry name" value="SSF"/>
    <property type="match status" value="1"/>
</dbReference>
<feature type="transmembrane region" description="Helical" evidence="14">
    <location>
        <begin position="92"/>
        <end position="118"/>
    </location>
</feature>
<comment type="catalytic activity">
    <reaction evidence="12">
        <text>L-proline(in) + Na(+)(in) = L-proline(out) + Na(+)(out)</text>
        <dbReference type="Rhea" id="RHEA:28967"/>
        <dbReference type="ChEBI" id="CHEBI:29101"/>
        <dbReference type="ChEBI" id="CHEBI:60039"/>
    </reaction>
</comment>
<keyword evidence="11" id="KW-0739">Sodium transport</keyword>
<keyword evidence="8" id="KW-0915">Sodium</keyword>
<keyword evidence="10 14" id="KW-0472">Membrane</keyword>
<feature type="transmembrane region" description="Helical" evidence="14">
    <location>
        <begin position="213"/>
        <end position="234"/>
    </location>
</feature>
<evidence type="ECO:0000256" key="11">
    <source>
        <dbReference type="ARBA" id="ARBA00023201"/>
    </source>
</evidence>
<feature type="transmembrane region" description="Helical" evidence="14">
    <location>
        <begin position="61"/>
        <end position="86"/>
    </location>
</feature>
<evidence type="ECO:0000256" key="9">
    <source>
        <dbReference type="ARBA" id="ARBA00023065"/>
    </source>
</evidence>
<protein>
    <submittedName>
        <fullName evidence="15">Proline permease</fullName>
    </submittedName>
</protein>
<keyword evidence="6" id="KW-0769">Symport</keyword>
<evidence type="ECO:0000256" key="13">
    <source>
        <dbReference type="RuleBase" id="RU362091"/>
    </source>
</evidence>
<evidence type="ECO:0000256" key="3">
    <source>
        <dbReference type="ARBA" id="ARBA00022448"/>
    </source>
</evidence>
<feature type="transmembrane region" description="Helical" evidence="14">
    <location>
        <begin position="450"/>
        <end position="469"/>
    </location>
</feature>
<feature type="transmembrane region" description="Helical" evidence="14">
    <location>
        <begin position="28"/>
        <end position="49"/>
    </location>
</feature>
<comment type="similarity">
    <text evidence="2 13">Belongs to the sodium:solute symporter (SSF) (TC 2.A.21) family.</text>
</comment>
<evidence type="ECO:0000256" key="4">
    <source>
        <dbReference type="ARBA" id="ARBA00022475"/>
    </source>
</evidence>
<dbReference type="PANTHER" id="PTHR48086">
    <property type="entry name" value="SODIUM/PROLINE SYMPORTER-RELATED"/>
    <property type="match status" value="1"/>
</dbReference>
<reference evidence="15" key="1">
    <citation type="submission" date="2022-08" db="EMBL/GenBank/DDBJ databases">
        <title>Draft genome sequencing of Roseisolibacter agri AW1220.</title>
        <authorList>
            <person name="Tobiishi Y."/>
            <person name="Tonouchi A."/>
        </authorList>
    </citation>
    <scope>NUCLEOTIDE SEQUENCE</scope>
    <source>
        <strain evidence="15">AW1220</strain>
    </source>
</reference>
<dbReference type="Proteomes" id="UP001161325">
    <property type="component" value="Unassembled WGS sequence"/>
</dbReference>
<gene>
    <name evidence="15" type="ORF">rosag_42340</name>
</gene>
<feature type="transmembrane region" description="Helical" evidence="14">
    <location>
        <begin position="390"/>
        <end position="408"/>
    </location>
</feature>
<feature type="transmembrane region" description="Helical" evidence="14">
    <location>
        <begin position="254"/>
        <end position="272"/>
    </location>
</feature>
<dbReference type="GO" id="GO:0006814">
    <property type="term" value="P:sodium ion transport"/>
    <property type="evidence" value="ECO:0007669"/>
    <property type="project" value="UniProtKB-KW"/>
</dbReference>
<keyword evidence="16" id="KW-1185">Reference proteome</keyword>
<feature type="transmembrane region" description="Helical" evidence="14">
    <location>
        <begin position="475"/>
        <end position="495"/>
    </location>
</feature>
<evidence type="ECO:0000313" key="16">
    <source>
        <dbReference type="Proteomes" id="UP001161325"/>
    </source>
</evidence>
<proteinExistence type="inferred from homology"/>
<evidence type="ECO:0000256" key="5">
    <source>
        <dbReference type="ARBA" id="ARBA00022692"/>
    </source>
</evidence>
<evidence type="ECO:0000256" key="8">
    <source>
        <dbReference type="ARBA" id="ARBA00023053"/>
    </source>
</evidence>
<dbReference type="EMBL" id="BRXS01000006">
    <property type="protein sequence ID" value="GLC27721.1"/>
    <property type="molecule type" value="Genomic_DNA"/>
</dbReference>
<dbReference type="InterPro" id="IPR038377">
    <property type="entry name" value="Na/Glc_symporter_sf"/>
</dbReference>
<evidence type="ECO:0000256" key="14">
    <source>
        <dbReference type="SAM" id="Phobius"/>
    </source>
</evidence>
<evidence type="ECO:0000256" key="6">
    <source>
        <dbReference type="ARBA" id="ARBA00022847"/>
    </source>
</evidence>
<keyword evidence="7 14" id="KW-1133">Transmembrane helix</keyword>
<dbReference type="PROSITE" id="PS50283">
    <property type="entry name" value="NA_SOLUT_SYMP_3"/>
    <property type="match status" value="1"/>
</dbReference>
<organism evidence="15 16">
    <name type="scientific">Roseisolibacter agri</name>
    <dbReference type="NCBI Taxonomy" id="2014610"/>
    <lineage>
        <taxon>Bacteria</taxon>
        <taxon>Pseudomonadati</taxon>
        <taxon>Gemmatimonadota</taxon>
        <taxon>Gemmatimonadia</taxon>
        <taxon>Gemmatimonadales</taxon>
        <taxon>Gemmatimonadaceae</taxon>
        <taxon>Roseisolibacter</taxon>
    </lineage>
</organism>
<evidence type="ECO:0000256" key="10">
    <source>
        <dbReference type="ARBA" id="ARBA00023136"/>
    </source>
</evidence>
<keyword evidence="9" id="KW-0406">Ion transport</keyword>
<keyword evidence="5 14" id="KW-0812">Transmembrane</keyword>
<feature type="transmembrane region" description="Helical" evidence="14">
    <location>
        <begin position="185"/>
        <end position="206"/>
    </location>
</feature>
<evidence type="ECO:0000256" key="7">
    <source>
        <dbReference type="ARBA" id="ARBA00022989"/>
    </source>
</evidence>
<keyword evidence="4" id="KW-1003">Cell membrane</keyword>
<dbReference type="InterPro" id="IPR050277">
    <property type="entry name" value="Sodium:Solute_Symporter"/>
</dbReference>
<dbReference type="InterPro" id="IPR001734">
    <property type="entry name" value="Na/solute_symporter"/>
</dbReference>
<comment type="subcellular location">
    <subcellularLocation>
        <location evidence="1">Cell membrane</location>
        <topology evidence="1">Multi-pass membrane protein</topology>
    </subcellularLocation>
</comment>
<dbReference type="AlphaFoldDB" id="A0AA37QDG5"/>
<dbReference type="Gene3D" id="1.20.1730.10">
    <property type="entry name" value="Sodium/glucose cotransporter"/>
    <property type="match status" value="1"/>
</dbReference>
<feature type="transmembrane region" description="Helical" evidence="14">
    <location>
        <begin position="336"/>
        <end position="356"/>
    </location>
</feature>
<dbReference type="PANTHER" id="PTHR48086:SF3">
    <property type="entry name" value="SODIUM_PROLINE SYMPORTER"/>
    <property type="match status" value="1"/>
</dbReference>
<dbReference type="GO" id="GO:0005886">
    <property type="term" value="C:plasma membrane"/>
    <property type="evidence" value="ECO:0007669"/>
    <property type="project" value="UniProtKB-SubCell"/>
</dbReference>
<name>A0AA37QDG5_9BACT</name>
<sequence length="514" mass="52718">MIASVVLPALALLQKGGGAGGPMERVSNPTIIVVALAYFAVIVAISVWATRRTRTASDFFVAGHGIGLAALTVASVSTSVSGFAFIGGPGLLYSVGLGALFIILPASVTNVLGAWVLAKRMRLLGEVRGLMTVPDAIGARYRSPAAQGLSAVAILCGIVGYMATNCLAMGYVLDAIFGIGVTAGIWIGTGVTLAYSVAGGILAGIYNDVFQGTLMAVASTLVFAAVLSVGGGMGGLSQSILPSDPAFLGPWGKLTPLAALSFFFVFGMGSLGQPQAVHKYYMLRDIRQLKWYPLLKSVGQIVVLLLFFGVGIGVKALVTSGRMAPLARPDAATPSFLLQFTPALLAALVFAGAAAATMGAVNSFINIGAAAVTHDLPVAFGRRVTNELRWGRIATLVIAIVAAVIAQYSGALVAFLGVFGWGLFASTTVPALAIGLNWEGATRAGAVSSIATGLVVTLALESLAFFKVFSFPAGVSGTAVALVLSLLAFFVVSWLTRARAAGELDPDVRLVMDV</sequence>